<dbReference type="RefSeq" id="XP_007397030.1">
    <property type="nucleotide sequence ID" value="XM_007396968.1"/>
</dbReference>
<accession>K5WV93</accession>
<evidence type="ECO:0000313" key="3">
    <source>
        <dbReference type="Proteomes" id="UP000008370"/>
    </source>
</evidence>
<dbReference type="KEGG" id="pco:PHACADRAFT_185274"/>
<dbReference type="GeneID" id="18910269"/>
<name>K5WV93_PHACS</name>
<dbReference type="AlphaFoldDB" id="K5WV93"/>
<feature type="transmembrane region" description="Helical" evidence="1">
    <location>
        <begin position="93"/>
        <end position="112"/>
    </location>
</feature>
<dbReference type="InParanoid" id="K5WV93"/>
<keyword evidence="3" id="KW-1185">Reference proteome</keyword>
<dbReference type="Proteomes" id="UP000008370">
    <property type="component" value="Unassembled WGS sequence"/>
</dbReference>
<feature type="transmembrane region" description="Helical" evidence="1">
    <location>
        <begin position="208"/>
        <end position="226"/>
    </location>
</feature>
<feature type="transmembrane region" description="Helical" evidence="1">
    <location>
        <begin position="47"/>
        <end position="68"/>
    </location>
</feature>
<sequence>MAFSQARSQLASMVAEAIAYGEQRRINVVVFGAAMTLILTRRERNRVALTLGAMTVLMFVLATTHFAAVNEYTFRAFVDGWQPASRIGDPPQIQSIIAEIVNCSLGDSLVIWRAWGLWGRSYKMIVVPTSLWVVTLLAGAVTIWLTSSPLSPMASANKGTYLDWLVIWATLVLATNMWTVGMISWVYWRYHQDVIKVIGWRKAAYGTILIFLIESGALYCITWATLKIEGAHIIALLASEFTCLYPTLIIVVVCLGLTQQDRIDSDVTLPTDHQTVEFERPEDVRSLPGFQENAMHLLPITGSTGAGDLPLKDPGEFSSV</sequence>
<proteinExistence type="predicted"/>
<keyword evidence="1" id="KW-0472">Membrane</keyword>
<evidence type="ECO:0000256" key="1">
    <source>
        <dbReference type="SAM" id="Phobius"/>
    </source>
</evidence>
<keyword evidence="1" id="KW-1133">Transmembrane helix</keyword>
<reference evidence="2 3" key="1">
    <citation type="journal article" date="2012" name="BMC Genomics">
        <title>Comparative genomics of the white-rot fungi, Phanerochaete carnosa and P. chrysosporium, to elucidate the genetic basis of the distinct wood types they colonize.</title>
        <authorList>
            <person name="Suzuki H."/>
            <person name="MacDonald J."/>
            <person name="Syed K."/>
            <person name="Salamov A."/>
            <person name="Hori C."/>
            <person name="Aerts A."/>
            <person name="Henrissat B."/>
            <person name="Wiebenga A."/>
            <person name="vanKuyk P.A."/>
            <person name="Barry K."/>
            <person name="Lindquist E."/>
            <person name="LaButti K."/>
            <person name="Lapidus A."/>
            <person name="Lucas S."/>
            <person name="Coutinho P."/>
            <person name="Gong Y."/>
            <person name="Samejima M."/>
            <person name="Mahadevan R."/>
            <person name="Abou-Zaid M."/>
            <person name="de Vries R.P."/>
            <person name="Igarashi K."/>
            <person name="Yadav J.S."/>
            <person name="Grigoriev I.V."/>
            <person name="Master E.R."/>
        </authorList>
    </citation>
    <scope>NUCLEOTIDE SEQUENCE [LARGE SCALE GENOMIC DNA]</scope>
    <source>
        <strain evidence="2 3">HHB-10118-sp</strain>
    </source>
</reference>
<evidence type="ECO:0000313" key="2">
    <source>
        <dbReference type="EMBL" id="EKM54332.1"/>
    </source>
</evidence>
<feature type="transmembrane region" description="Helical" evidence="1">
    <location>
        <begin position="232"/>
        <end position="257"/>
    </location>
</feature>
<dbReference type="OrthoDB" id="3357408at2759"/>
<protein>
    <submittedName>
        <fullName evidence="2">Uncharacterized protein</fullName>
    </submittedName>
</protein>
<keyword evidence="1" id="KW-0812">Transmembrane</keyword>
<dbReference type="STRING" id="650164.K5WV93"/>
<gene>
    <name evidence="2" type="ORF">PHACADRAFT_185274</name>
</gene>
<dbReference type="EMBL" id="JH930473">
    <property type="protein sequence ID" value="EKM54332.1"/>
    <property type="molecule type" value="Genomic_DNA"/>
</dbReference>
<feature type="transmembrane region" description="Helical" evidence="1">
    <location>
        <begin position="124"/>
        <end position="145"/>
    </location>
</feature>
<feature type="transmembrane region" description="Helical" evidence="1">
    <location>
        <begin position="165"/>
        <end position="188"/>
    </location>
</feature>
<dbReference type="HOGENOM" id="CLU_044614_3_1_1"/>
<organism evidence="2 3">
    <name type="scientific">Phanerochaete carnosa (strain HHB-10118-sp)</name>
    <name type="common">White-rot fungus</name>
    <name type="synonym">Peniophora carnosa</name>
    <dbReference type="NCBI Taxonomy" id="650164"/>
    <lineage>
        <taxon>Eukaryota</taxon>
        <taxon>Fungi</taxon>
        <taxon>Dikarya</taxon>
        <taxon>Basidiomycota</taxon>
        <taxon>Agaricomycotina</taxon>
        <taxon>Agaricomycetes</taxon>
        <taxon>Polyporales</taxon>
        <taxon>Phanerochaetaceae</taxon>
        <taxon>Phanerochaete</taxon>
    </lineage>
</organism>